<evidence type="ECO:0000313" key="2">
    <source>
        <dbReference type="Proteomes" id="UP000253104"/>
    </source>
</evidence>
<evidence type="ECO:0000313" key="1">
    <source>
        <dbReference type="EMBL" id="AXF20526.1"/>
    </source>
</evidence>
<proteinExistence type="predicted"/>
<name>A0A2Z5MUZ3_BURPY</name>
<dbReference type="OrthoDB" id="9107657at2"/>
<accession>A0A2Z5MUZ3</accession>
<gene>
    <name evidence="1" type="ORF">CUJ89_08560</name>
</gene>
<dbReference type="RefSeq" id="WP_114176940.1">
    <property type="nucleotide sequence ID" value="NZ_CP024902.1"/>
</dbReference>
<sequence length="82" mass="8845">MSEITIHTKRTDTTTHRTVLNADEIKRIVTQRVCEAADVEPKQAGVSVGVQLSSRMGNYGSEYEAIVTVTVDHAQQSGAGEA</sequence>
<dbReference type="AlphaFoldDB" id="A0A2Z5MUZ3"/>
<dbReference type="EMBL" id="CP024902">
    <property type="protein sequence ID" value="AXF20526.1"/>
    <property type="molecule type" value="Genomic_DNA"/>
</dbReference>
<organism evidence="1 2">
    <name type="scientific">Burkholderia pyrrocinia</name>
    <name type="common">Pseudomonas pyrrocinia</name>
    <dbReference type="NCBI Taxonomy" id="60550"/>
    <lineage>
        <taxon>Bacteria</taxon>
        <taxon>Pseudomonadati</taxon>
        <taxon>Pseudomonadota</taxon>
        <taxon>Betaproteobacteria</taxon>
        <taxon>Burkholderiales</taxon>
        <taxon>Burkholderiaceae</taxon>
        <taxon>Burkholderia</taxon>
        <taxon>Burkholderia cepacia complex</taxon>
    </lineage>
</organism>
<dbReference type="Proteomes" id="UP000253104">
    <property type="component" value="Chromosome mHSR5_A"/>
</dbReference>
<protein>
    <submittedName>
        <fullName evidence="1">Uncharacterized protein</fullName>
    </submittedName>
</protein>
<reference evidence="1 2" key="1">
    <citation type="journal article" date="2018" name="ISME J.">
        <title>Involvement of Burkholderiaceae and sulfurous volatiles in disease-suppressive soils.</title>
        <authorList>
            <person name="Carrion V.J."/>
            <person name="Cordovez V."/>
            <person name="Tyc O."/>
            <person name="Etalo D.W."/>
            <person name="de Bruijn I."/>
            <person name="de Jager V.C."/>
            <person name="Medema M.H."/>
            <person name="Eberl L."/>
            <person name="Raaijmakers J.M."/>
        </authorList>
    </citation>
    <scope>NUCLEOTIDE SEQUENCE [LARGE SCALE GENOMIC DNA]</scope>
    <source>
        <strain evidence="2">mHSR5</strain>
    </source>
</reference>